<protein>
    <recommendedName>
        <fullName evidence="2">SET domain-containing protein</fullName>
    </recommendedName>
</protein>
<dbReference type="Pfam" id="PF00856">
    <property type="entry name" value="SET"/>
    <property type="match status" value="1"/>
</dbReference>
<keyword evidence="1" id="KW-0732">Signal</keyword>
<keyword evidence="4" id="KW-1185">Reference proteome</keyword>
<feature type="signal peptide" evidence="1">
    <location>
        <begin position="1"/>
        <end position="22"/>
    </location>
</feature>
<reference evidence="3 4" key="1">
    <citation type="journal article" date="2020" name="G3 (Bethesda)">
        <title>Improved Reference Genome for Cyclotella cryptica CCMP332, a Model for Cell Wall Morphogenesis, Salinity Adaptation, and Lipid Production in Diatoms (Bacillariophyta).</title>
        <authorList>
            <person name="Roberts W.R."/>
            <person name="Downey K.M."/>
            <person name="Ruck E.C."/>
            <person name="Traller J.C."/>
            <person name="Alverson A.J."/>
        </authorList>
    </citation>
    <scope>NUCLEOTIDE SEQUENCE [LARGE SCALE GENOMIC DNA]</scope>
    <source>
        <strain evidence="3 4">CCMP332</strain>
    </source>
</reference>
<feature type="domain" description="SET" evidence="2">
    <location>
        <begin position="146"/>
        <end position="268"/>
    </location>
</feature>
<organism evidence="3 4">
    <name type="scientific">Cyclotella cryptica</name>
    <dbReference type="NCBI Taxonomy" id="29204"/>
    <lineage>
        <taxon>Eukaryota</taxon>
        <taxon>Sar</taxon>
        <taxon>Stramenopiles</taxon>
        <taxon>Ochrophyta</taxon>
        <taxon>Bacillariophyta</taxon>
        <taxon>Coscinodiscophyceae</taxon>
        <taxon>Thalassiosirophycidae</taxon>
        <taxon>Stephanodiscales</taxon>
        <taxon>Stephanodiscaceae</taxon>
        <taxon>Cyclotella</taxon>
    </lineage>
</organism>
<dbReference type="InterPro" id="IPR001214">
    <property type="entry name" value="SET_dom"/>
</dbReference>
<dbReference type="Proteomes" id="UP001516023">
    <property type="component" value="Unassembled WGS sequence"/>
</dbReference>
<dbReference type="Gene3D" id="2.170.270.10">
    <property type="entry name" value="SET domain"/>
    <property type="match status" value="1"/>
</dbReference>
<comment type="caution">
    <text evidence="3">The sequence shown here is derived from an EMBL/GenBank/DDBJ whole genome shotgun (WGS) entry which is preliminary data.</text>
</comment>
<proteinExistence type="predicted"/>
<gene>
    <name evidence="3" type="ORF">HJC23_000602</name>
</gene>
<name>A0ABD3PIU5_9STRA</name>
<evidence type="ECO:0000259" key="2">
    <source>
        <dbReference type="PROSITE" id="PS50280"/>
    </source>
</evidence>
<dbReference type="EMBL" id="JABMIG020000196">
    <property type="protein sequence ID" value="KAL3786360.1"/>
    <property type="molecule type" value="Genomic_DNA"/>
</dbReference>
<dbReference type="InterPro" id="IPR046341">
    <property type="entry name" value="SET_dom_sf"/>
</dbReference>
<evidence type="ECO:0000256" key="1">
    <source>
        <dbReference type="SAM" id="SignalP"/>
    </source>
</evidence>
<dbReference type="AlphaFoldDB" id="A0ABD3PIU5"/>
<dbReference type="SUPFAM" id="SSF82199">
    <property type="entry name" value="SET domain"/>
    <property type="match status" value="1"/>
</dbReference>
<sequence>MRNKGLFLLLPVLFNLCTLILIHQWTKKNYSSVAVANPLLNFDARELNNCGGGHQKPPSRMLAVQDPSGELPMEKPTGWERLGFYSIRRHFKCHQHARDQTKPLPTLEEWKFLQKKYQEIVDADATFDDAVPPTLGYKFDREAPIPPPYYAKHSPGKGRGLFASRDIKKGEQVHHGESHLMFPDGMSWRRFVFSLPRKKACDMIDWTWTQNTPEGKLRIFTAMNIAILFNGADSELGDANVDPSSDSSHILWALRDIKKGEELLHTYEAYETNWEKVGLGEDEEYVIPKKKKSDRSLRSVLIT</sequence>
<feature type="chain" id="PRO_5044748387" description="SET domain-containing protein" evidence="1">
    <location>
        <begin position="23"/>
        <end position="303"/>
    </location>
</feature>
<accession>A0ABD3PIU5</accession>
<evidence type="ECO:0000313" key="3">
    <source>
        <dbReference type="EMBL" id="KAL3786360.1"/>
    </source>
</evidence>
<evidence type="ECO:0000313" key="4">
    <source>
        <dbReference type="Proteomes" id="UP001516023"/>
    </source>
</evidence>
<dbReference type="PROSITE" id="PS50280">
    <property type="entry name" value="SET"/>
    <property type="match status" value="1"/>
</dbReference>